<dbReference type="Proteomes" id="UP001519535">
    <property type="component" value="Unassembled WGS sequence"/>
</dbReference>
<sequence length="122" mass="13349">MQPENLEPRVTALEEQVRELRERGRASEQDAAAARVLAGGADRDVGELGNEVRDFRRATIASFNALREDLIDMQQGATSLRQEMIGGFTEMRTKFDLAAAGQQHIAELIQRVIDAQGGTAPA</sequence>
<proteinExistence type="predicted"/>
<dbReference type="RefSeq" id="WP_214094329.1">
    <property type="nucleotide sequence ID" value="NZ_JAHCLR010000044.1"/>
</dbReference>
<accession>A0ABS5RMD8</accession>
<comment type="caution">
    <text evidence="1">The sequence shown here is derived from an EMBL/GenBank/DDBJ whole genome shotgun (WGS) entry which is preliminary data.</text>
</comment>
<protein>
    <submittedName>
        <fullName evidence="1">Uncharacterized protein</fullName>
    </submittedName>
</protein>
<gene>
    <name evidence="1" type="ORF">KIH27_17940</name>
</gene>
<dbReference type="EMBL" id="JAHCLR010000044">
    <property type="protein sequence ID" value="MBS9535470.1"/>
    <property type="molecule type" value="Genomic_DNA"/>
</dbReference>
<organism evidence="1 2">
    <name type="scientific">Mycolicibacter acidiphilus</name>
    <dbReference type="NCBI Taxonomy" id="2835306"/>
    <lineage>
        <taxon>Bacteria</taxon>
        <taxon>Bacillati</taxon>
        <taxon>Actinomycetota</taxon>
        <taxon>Actinomycetes</taxon>
        <taxon>Mycobacteriales</taxon>
        <taxon>Mycobacteriaceae</taxon>
        <taxon>Mycolicibacter</taxon>
    </lineage>
</organism>
<keyword evidence="2" id="KW-1185">Reference proteome</keyword>
<name>A0ABS5RMD8_9MYCO</name>
<reference evidence="1 2" key="1">
    <citation type="submission" date="2021-05" db="EMBL/GenBank/DDBJ databases">
        <title>Mycobacterium acidophilum sp. nov., an extremely acid-tolerant member of the genus Mycobacterium.</title>
        <authorList>
            <person name="Xia J."/>
        </authorList>
    </citation>
    <scope>NUCLEOTIDE SEQUENCE [LARGE SCALE GENOMIC DNA]</scope>
    <source>
        <strain evidence="1 2">M1</strain>
    </source>
</reference>
<evidence type="ECO:0000313" key="2">
    <source>
        <dbReference type="Proteomes" id="UP001519535"/>
    </source>
</evidence>
<evidence type="ECO:0000313" key="1">
    <source>
        <dbReference type="EMBL" id="MBS9535470.1"/>
    </source>
</evidence>